<dbReference type="InterPro" id="IPR027417">
    <property type="entry name" value="P-loop_NTPase"/>
</dbReference>
<keyword evidence="2" id="KW-1185">Reference proteome</keyword>
<dbReference type="InterPro" id="IPR040632">
    <property type="entry name" value="Sulfotransfer_4"/>
</dbReference>
<dbReference type="Gene3D" id="3.40.50.300">
    <property type="entry name" value="P-loop containing nucleotide triphosphate hydrolases"/>
    <property type="match status" value="1"/>
</dbReference>
<evidence type="ECO:0000313" key="1">
    <source>
        <dbReference type="EMBL" id="RWA10904.1"/>
    </source>
</evidence>
<sequence>MPREIDTLATPAHVKPKKLIVLSAPRTGTHGLYLAFKQLGYKPYHMAEVLATGAPAIKIMTDAMKAEWFHEGAPYGREELDKWFADYDVIIEMPFFMLRSVLKAYPDAKFLLTERDPNKWAKSYLNTIGLAATRFRQFPMSIFKHFDSFTFNMDIFGGQMLGYCTNGFGVSDQGRQALVENYTAYIADVKRLVPPEQLKVIKLEDGLGWNELCPYMDIPIPDTPWPSLNTPEEFHSIVAPKVQKAVSKGMAGVTTVIAIAAIGISSQMVAKERSEEEMRRWHSSSWAIIIFEYGGNELLRDSSNVLGSGFRIEYGGGYDYEH</sequence>
<reference evidence="1 2" key="1">
    <citation type="submission" date="2018-12" db="EMBL/GenBank/DDBJ databases">
        <title>Draft genome sequence of Xylaria grammica IHI A82.</title>
        <authorList>
            <person name="Buettner E."/>
            <person name="Kellner H."/>
        </authorList>
    </citation>
    <scope>NUCLEOTIDE SEQUENCE [LARGE SCALE GENOMIC DNA]</scope>
    <source>
        <strain evidence="1 2">IHI A82</strain>
    </source>
</reference>
<name>A0A439D925_9PEZI</name>
<proteinExistence type="predicted"/>
<gene>
    <name evidence="1" type="ORF">EKO27_g4219</name>
</gene>
<dbReference type="STRING" id="363999.A0A439D925"/>
<protein>
    <recommendedName>
        <fullName evidence="3">Sulfotransferase domain-containing protein</fullName>
    </recommendedName>
</protein>
<dbReference type="Pfam" id="PF17784">
    <property type="entry name" value="Sulfotransfer_4"/>
    <property type="match status" value="1"/>
</dbReference>
<dbReference type="EMBL" id="RYZI01000097">
    <property type="protein sequence ID" value="RWA10904.1"/>
    <property type="molecule type" value="Genomic_DNA"/>
</dbReference>
<evidence type="ECO:0008006" key="3">
    <source>
        <dbReference type="Google" id="ProtNLM"/>
    </source>
</evidence>
<comment type="caution">
    <text evidence="1">The sequence shown here is derived from an EMBL/GenBank/DDBJ whole genome shotgun (WGS) entry which is preliminary data.</text>
</comment>
<dbReference type="PANTHER" id="PTHR36978:SF4">
    <property type="entry name" value="P-LOOP CONTAINING NUCLEOSIDE TRIPHOSPHATE HYDROLASE PROTEIN"/>
    <property type="match status" value="1"/>
</dbReference>
<accession>A0A439D925</accession>
<evidence type="ECO:0000313" key="2">
    <source>
        <dbReference type="Proteomes" id="UP000286045"/>
    </source>
</evidence>
<dbReference type="AlphaFoldDB" id="A0A439D925"/>
<dbReference type="Proteomes" id="UP000286045">
    <property type="component" value="Unassembled WGS sequence"/>
</dbReference>
<dbReference type="SUPFAM" id="SSF52540">
    <property type="entry name" value="P-loop containing nucleoside triphosphate hydrolases"/>
    <property type="match status" value="1"/>
</dbReference>
<organism evidence="1 2">
    <name type="scientific">Xylaria grammica</name>
    <dbReference type="NCBI Taxonomy" id="363999"/>
    <lineage>
        <taxon>Eukaryota</taxon>
        <taxon>Fungi</taxon>
        <taxon>Dikarya</taxon>
        <taxon>Ascomycota</taxon>
        <taxon>Pezizomycotina</taxon>
        <taxon>Sordariomycetes</taxon>
        <taxon>Xylariomycetidae</taxon>
        <taxon>Xylariales</taxon>
        <taxon>Xylariaceae</taxon>
        <taxon>Xylaria</taxon>
    </lineage>
</organism>
<dbReference type="PANTHER" id="PTHR36978">
    <property type="entry name" value="P-LOOP CONTAINING NUCLEOTIDE TRIPHOSPHATE HYDROLASE"/>
    <property type="match status" value="1"/>
</dbReference>